<keyword evidence="4" id="KW-1185">Reference proteome</keyword>
<feature type="region of interest" description="Disordered" evidence="1">
    <location>
        <begin position="145"/>
        <end position="184"/>
    </location>
</feature>
<dbReference type="AlphaFoldDB" id="A0A1V4AFN6"/>
<feature type="compositionally biased region" description="Low complexity" evidence="1">
    <location>
        <begin position="153"/>
        <end position="179"/>
    </location>
</feature>
<feature type="transmembrane region" description="Helical" evidence="2">
    <location>
        <begin position="188"/>
        <end position="210"/>
    </location>
</feature>
<evidence type="ECO:0000313" key="3">
    <source>
        <dbReference type="EMBL" id="OON82849.1"/>
    </source>
</evidence>
<dbReference type="NCBIfam" id="NF041528">
    <property type="entry name" value="strep_LAETG"/>
    <property type="match status" value="1"/>
</dbReference>
<evidence type="ECO:0000313" key="4">
    <source>
        <dbReference type="Proteomes" id="UP000190539"/>
    </source>
</evidence>
<evidence type="ECO:0008006" key="5">
    <source>
        <dbReference type="Google" id="ProtNLM"/>
    </source>
</evidence>
<organism evidence="3 4">
    <name type="scientific">Streptomyces tsukubensis</name>
    <dbReference type="NCBI Taxonomy" id="83656"/>
    <lineage>
        <taxon>Bacteria</taxon>
        <taxon>Bacillati</taxon>
        <taxon>Actinomycetota</taxon>
        <taxon>Actinomycetes</taxon>
        <taxon>Kitasatosporales</taxon>
        <taxon>Streptomycetaceae</taxon>
        <taxon>Streptomyces</taxon>
    </lineage>
</organism>
<dbReference type="OrthoDB" id="4333582at2"/>
<keyword evidence="2" id="KW-0472">Membrane</keyword>
<sequence>MIHFSLKGLPAKIAAGGGWHAFTMNVTDTSDTPVGAVEASVEVNNGQASENGDLFEHAYLEYWDADGGKWLSLKDEGKDQYRETGIIYGHTHLKAHESATLRFRLRIDAEATPGPSYAIGGGTYVDPGKHCTDGTTVQSRFDVLAPGEGGGTPEPSGTPTPSATAAATRGASASPATGSLAETGSSSALPAIAAVGGAAVAIGVGTTVLIRRRKSGSEAA</sequence>
<gene>
    <name evidence="3" type="ORF">B1H18_02115</name>
</gene>
<keyword evidence="2" id="KW-1133">Transmembrane helix</keyword>
<accession>A0A1V4AFN6</accession>
<dbReference type="Proteomes" id="UP000190539">
    <property type="component" value="Unassembled WGS sequence"/>
</dbReference>
<reference evidence="3 4" key="1">
    <citation type="submission" date="2017-02" db="EMBL/GenBank/DDBJ databases">
        <title>Draft Genome Sequence of Streptomyces tsukubaensis F601, a Producer of the immunosuppressant tacrolimus FK506.</title>
        <authorList>
            <person name="Zong G."/>
            <person name="Zhong C."/>
            <person name="Fu J."/>
            <person name="Qin R."/>
            <person name="Cao G."/>
        </authorList>
    </citation>
    <scope>NUCLEOTIDE SEQUENCE [LARGE SCALE GENOMIC DNA]</scope>
    <source>
        <strain evidence="3 4">F601</strain>
    </source>
</reference>
<proteinExistence type="predicted"/>
<protein>
    <recommendedName>
        <fullName evidence="5">Gram-positive cocci surface proteins LPxTG domain-containing protein</fullName>
    </recommendedName>
</protein>
<dbReference type="EMBL" id="MVFC01000001">
    <property type="protein sequence ID" value="OON82849.1"/>
    <property type="molecule type" value="Genomic_DNA"/>
</dbReference>
<name>A0A1V4AFN6_9ACTN</name>
<evidence type="ECO:0000256" key="1">
    <source>
        <dbReference type="SAM" id="MobiDB-lite"/>
    </source>
</evidence>
<keyword evidence="2" id="KW-0812">Transmembrane</keyword>
<evidence type="ECO:0000256" key="2">
    <source>
        <dbReference type="SAM" id="Phobius"/>
    </source>
</evidence>
<dbReference type="STRING" id="83656.B1H18_02115"/>
<dbReference type="RefSeq" id="WP_077964154.1">
    <property type="nucleotide sequence ID" value="NZ_CP045178.1"/>
</dbReference>
<comment type="caution">
    <text evidence="3">The sequence shown here is derived from an EMBL/GenBank/DDBJ whole genome shotgun (WGS) entry which is preliminary data.</text>
</comment>